<protein>
    <recommendedName>
        <fullName evidence="3">DNA-(apurinic or apyrimidinic site) lyase</fullName>
        <ecNumber evidence="3">4.2.99.18</ecNumber>
    </recommendedName>
</protein>
<keyword evidence="4" id="KW-0479">Metal-binding</keyword>
<evidence type="ECO:0000256" key="6">
    <source>
        <dbReference type="ARBA" id="ARBA00022771"/>
    </source>
</evidence>
<reference evidence="18" key="1">
    <citation type="journal article" date="2021" name="PeerJ">
        <title>Extensive microbial diversity within the chicken gut microbiome revealed by metagenomics and culture.</title>
        <authorList>
            <person name="Gilroy R."/>
            <person name="Ravi A."/>
            <person name="Getino M."/>
            <person name="Pursley I."/>
            <person name="Horton D.L."/>
            <person name="Alikhan N.F."/>
            <person name="Baker D."/>
            <person name="Gharbi K."/>
            <person name="Hall N."/>
            <person name="Watson M."/>
            <person name="Adriaenssens E.M."/>
            <person name="Foster-Nyarko E."/>
            <person name="Jarju S."/>
            <person name="Secka A."/>
            <person name="Antonio M."/>
            <person name="Oren A."/>
            <person name="Chaudhuri R.R."/>
            <person name="La Ragione R."/>
            <person name="Hildebrand F."/>
            <person name="Pallen M.J."/>
        </authorList>
    </citation>
    <scope>NUCLEOTIDE SEQUENCE</scope>
    <source>
        <strain evidence="18">4376</strain>
    </source>
</reference>
<dbReference type="GO" id="GO:0000703">
    <property type="term" value="F:oxidized pyrimidine nucleobase lesion DNA N-glycosylase activity"/>
    <property type="evidence" value="ECO:0007669"/>
    <property type="project" value="TreeGrafter"/>
</dbReference>
<keyword evidence="10" id="KW-0234">DNA repair</keyword>
<dbReference type="InterPro" id="IPR010663">
    <property type="entry name" value="Znf_FPG/IleRS"/>
</dbReference>
<keyword evidence="11" id="KW-0456">Lyase</keyword>
<evidence type="ECO:0000259" key="17">
    <source>
        <dbReference type="PROSITE" id="PS51068"/>
    </source>
</evidence>
<dbReference type="PANTHER" id="PTHR42697:SF3">
    <property type="entry name" value="ENDONUCLEASE 8 1"/>
    <property type="match status" value="1"/>
</dbReference>
<evidence type="ECO:0000256" key="9">
    <source>
        <dbReference type="ARBA" id="ARBA00023125"/>
    </source>
</evidence>
<dbReference type="PANTHER" id="PTHR42697">
    <property type="entry name" value="ENDONUCLEASE 8"/>
    <property type="match status" value="1"/>
</dbReference>
<dbReference type="InterPro" id="IPR035937">
    <property type="entry name" value="FPG_N"/>
</dbReference>
<evidence type="ECO:0000259" key="16">
    <source>
        <dbReference type="PROSITE" id="PS51066"/>
    </source>
</evidence>
<sequence>MPEGHVIHRLARILNEEFAGEPVAVSSPQGAFATQAVILDGCVLEQAEAWGKHLFVEFDAPSLERIVHIHLGLIGIFPVQPVGEAVAGQVRLQLENERAIAHLHGPQWCRLISAEERELAVAKLGADPLRGDEAENVGKLADLDAKVARSRRSIGSLLMDQKLYAGVGNIYRAEVLFLQGIHPSTRGVDTTQAQRHRIWEELRALMGRGEEAGRIDTVRDEHTPEAMGRAPRKDDHGGEVYVYRRAGEPCLVCSTPIRSELVEGRNLFWCPTCQAG</sequence>
<evidence type="ECO:0000256" key="13">
    <source>
        <dbReference type="ARBA" id="ARBA00023295"/>
    </source>
</evidence>
<dbReference type="SUPFAM" id="SSF46946">
    <property type="entry name" value="S13-like H2TH domain"/>
    <property type="match status" value="1"/>
</dbReference>
<evidence type="ECO:0000256" key="5">
    <source>
        <dbReference type="ARBA" id="ARBA00022763"/>
    </source>
</evidence>
<evidence type="ECO:0000313" key="18">
    <source>
        <dbReference type="EMBL" id="HIW95160.1"/>
    </source>
</evidence>
<comment type="similarity">
    <text evidence="2">Belongs to the FPG family.</text>
</comment>
<evidence type="ECO:0000256" key="15">
    <source>
        <dbReference type="PROSITE-ProRule" id="PRU00391"/>
    </source>
</evidence>
<keyword evidence="5" id="KW-0227">DNA damage</keyword>
<keyword evidence="6 15" id="KW-0863">Zinc-finger</keyword>
<evidence type="ECO:0000256" key="8">
    <source>
        <dbReference type="ARBA" id="ARBA00022833"/>
    </source>
</evidence>
<evidence type="ECO:0000256" key="3">
    <source>
        <dbReference type="ARBA" id="ARBA00012720"/>
    </source>
</evidence>
<keyword evidence="13" id="KW-0326">Glycosidase</keyword>
<keyword evidence="8" id="KW-0862">Zinc</keyword>
<evidence type="ECO:0000313" key="19">
    <source>
        <dbReference type="Proteomes" id="UP000824189"/>
    </source>
</evidence>
<comment type="caution">
    <text evidence="18">The sequence shown here is derived from an EMBL/GenBank/DDBJ whole genome shotgun (WGS) entry which is preliminary data.</text>
</comment>
<dbReference type="GO" id="GO:0140078">
    <property type="term" value="F:class I DNA-(apurinic or apyrimidinic site) endonuclease activity"/>
    <property type="evidence" value="ECO:0007669"/>
    <property type="project" value="UniProtKB-EC"/>
</dbReference>
<comment type="catalytic activity">
    <reaction evidence="14">
        <text>2'-deoxyribonucleotide-(2'-deoxyribose 5'-phosphate)-2'-deoxyribonucleotide-DNA = a 3'-end 2'-deoxyribonucleotide-(2,3-dehydro-2,3-deoxyribose 5'-phosphate)-DNA + a 5'-end 5'-phospho-2'-deoxyribonucleoside-DNA + H(+)</text>
        <dbReference type="Rhea" id="RHEA:66592"/>
        <dbReference type="Rhea" id="RHEA-COMP:13180"/>
        <dbReference type="Rhea" id="RHEA-COMP:16897"/>
        <dbReference type="Rhea" id="RHEA-COMP:17067"/>
        <dbReference type="ChEBI" id="CHEBI:15378"/>
        <dbReference type="ChEBI" id="CHEBI:136412"/>
        <dbReference type="ChEBI" id="CHEBI:157695"/>
        <dbReference type="ChEBI" id="CHEBI:167181"/>
        <dbReference type="EC" id="4.2.99.18"/>
    </reaction>
</comment>
<dbReference type="InterPro" id="IPR015887">
    <property type="entry name" value="DNA_glyclase_Znf_dom_DNA_BS"/>
</dbReference>
<keyword evidence="9" id="KW-0238">DNA-binding</keyword>
<evidence type="ECO:0000256" key="2">
    <source>
        <dbReference type="ARBA" id="ARBA00009409"/>
    </source>
</evidence>
<dbReference type="Pfam" id="PF01149">
    <property type="entry name" value="Fapy_DNA_glyco"/>
    <property type="match status" value="1"/>
</dbReference>
<evidence type="ECO:0000256" key="12">
    <source>
        <dbReference type="ARBA" id="ARBA00023268"/>
    </source>
</evidence>
<dbReference type="InterPro" id="IPR015886">
    <property type="entry name" value="H2TH_FPG"/>
</dbReference>
<reference evidence="18" key="2">
    <citation type="submission" date="2021-04" db="EMBL/GenBank/DDBJ databases">
        <authorList>
            <person name="Gilroy R."/>
        </authorList>
    </citation>
    <scope>NUCLEOTIDE SEQUENCE</scope>
    <source>
        <strain evidence="18">4376</strain>
    </source>
</reference>
<evidence type="ECO:0000256" key="14">
    <source>
        <dbReference type="ARBA" id="ARBA00044632"/>
    </source>
</evidence>
<evidence type="ECO:0000256" key="11">
    <source>
        <dbReference type="ARBA" id="ARBA00023239"/>
    </source>
</evidence>
<dbReference type="InterPro" id="IPR012319">
    <property type="entry name" value="FPG_cat"/>
</dbReference>
<evidence type="ECO:0000256" key="10">
    <source>
        <dbReference type="ARBA" id="ARBA00023204"/>
    </source>
</evidence>
<dbReference type="InterPro" id="IPR000214">
    <property type="entry name" value="Znf_DNA_glyclase/AP_lyase"/>
</dbReference>
<dbReference type="CDD" id="cd08970">
    <property type="entry name" value="AcNei1_N"/>
    <property type="match status" value="1"/>
</dbReference>
<keyword evidence="7" id="KW-0378">Hydrolase</keyword>
<feature type="domain" description="Formamidopyrimidine-DNA glycosylase catalytic" evidence="17">
    <location>
        <begin position="2"/>
        <end position="101"/>
    </location>
</feature>
<accession>A0A9D1UQM8</accession>
<dbReference type="Proteomes" id="UP000824189">
    <property type="component" value="Unassembled WGS sequence"/>
</dbReference>
<evidence type="ECO:0000256" key="4">
    <source>
        <dbReference type="ARBA" id="ARBA00022723"/>
    </source>
</evidence>
<dbReference type="InterPro" id="IPR010979">
    <property type="entry name" value="Ribosomal_uS13-like_H2TH"/>
</dbReference>
<dbReference type="GO" id="GO:0006284">
    <property type="term" value="P:base-excision repair"/>
    <property type="evidence" value="ECO:0007669"/>
    <property type="project" value="InterPro"/>
</dbReference>
<dbReference type="Gene3D" id="3.20.190.10">
    <property type="entry name" value="MutM-like, N-terminal"/>
    <property type="match status" value="1"/>
</dbReference>
<dbReference type="EMBL" id="DXFZ01000021">
    <property type="protein sequence ID" value="HIW95160.1"/>
    <property type="molecule type" value="Genomic_DNA"/>
</dbReference>
<dbReference type="Pfam" id="PF06827">
    <property type="entry name" value="zf-FPG_IleRS"/>
    <property type="match status" value="1"/>
</dbReference>
<name>A0A9D1UQM8_9CORY</name>
<comment type="cofactor">
    <cofactor evidence="1">
        <name>Zn(2+)</name>
        <dbReference type="ChEBI" id="CHEBI:29105"/>
    </cofactor>
</comment>
<dbReference type="PROSITE" id="PS51066">
    <property type="entry name" value="ZF_FPG_2"/>
    <property type="match status" value="1"/>
</dbReference>
<dbReference type="SUPFAM" id="SSF81624">
    <property type="entry name" value="N-terminal domain of MutM-like DNA repair proteins"/>
    <property type="match status" value="1"/>
</dbReference>
<dbReference type="EC" id="4.2.99.18" evidence="3"/>
<keyword evidence="12" id="KW-0511">Multifunctional enzyme</keyword>
<evidence type="ECO:0000256" key="7">
    <source>
        <dbReference type="ARBA" id="ARBA00022801"/>
    </source>
</evidence>
<dbReference type="PROSITE" id="PS01242">
    <property type="entry name" value="ZF_FPG_1"/>
    <property type="match status" value="1"/>
</dbReference>
<dbReference type="GO" id="GO:0008270">
    <property type="term" value="F:zinc ion binding"/>
    <property type="evidence" value="ECO:0007669"/>
    <property type="project" value="UniProtKB-KW"/>
</dbReference>
<dbReference type="AlphaFoldDB" id="A0A9D1UQM8"/>
<organism evidence="18 19">
    <name type="scientific">Candidatus Corynebacterium gallistercoris</name>
    <dbReference type="NCBI Taxonomy" id="2838530"/>
    <lineage>
        <taxon>Bacteria</taxon>
        <taxon>Bacillati</taxon>
        <taxon>Actinomycetota</taxon>
        <taxon>Actinomycetes</taxon>
        <taxon>Mycobacteriales</taxon>
        <taxon>Corynebacteriaceae</taxon>
        <taxon>Corynebacterium</taxon>
    </lineage>
</organism>
<dbReference type="SUPFAM" id="SSF57716">
    <property type="entry name" value="Glucocorticoid receptor-like (DNA-binding domain)"/>
    <property type="match status" value="1"/>
</dbReference>
<evidence type="ECO:0000256" key="1">
    <source>
        <dbReference type="ARBA" id="ARBA00001947"/>
    </source>
</evidence>
<dbReference type="SMART" id="SM01232">
    <property type="entry name" value="H2TH"/>
    <property type="match status" value="1"/>
</dbReference>
<feature type="domain" description="FPG-type" evidence="16">
    <location>
        <begin position="241"/>
        <end position="275"/>
    </location>
</feature>
<dbReference type="Pfam" id="PF06831">
    <property type="entry name" value="H2TH"/>
    <property type="match status" value="1"/>
</dbReference>
<dbReference type="PROSITE" id="PS51068">
    <property type="entry name" value="FPG_CAT"/>
    <property type="match status" value="1"/>
</dbReference>
<proteinExistence type="inferred from homology"/>
<gene>
    <name evidence="18" type="ORF">H9867_01530</name>
</gene>
<dbReference type="GO" id="GO:0003684">
    <property type="term" value="F:damaged DNA binding"/>
    <property type="evidence" value="ECO:0007669"/>
    <property type="project" value="InterPro"/>
</dbReference>
<dbReference type="SMART" id="SM00898">
    <property type="entry name" value="Fapy_DNA_glyco"/>
    <property type="match status" value="1"/>
</dbReference>
<dbReference type="Gene3D" id="1.10.8.50">
    <property type="match status" value="1"/>
</dbReference>